<evidence type="ECO:0000313" key="1">
    <source>
        <dbReference type="EnsemblMetazoa" id="XP_012054815.1"/>
    </source>
</evidence>
<reference evidence="1" key="2">
    <citation type="submission" date="2016-04" db="UniProtKB">
        <authorList>
            <consortium name="EnsemblMetazoa"/>
        </authorList>
    </citation>
    <scope>IDENTIFICATION</scope>
</reference>
<dbReference type="EMBL" id="ADTU01010714">
    <property type="status" value="NOT_ANNOTATED_CDS"/>
    <property type="molecule type" value="Genomic_DNA"/>
</dbReference>
<dbReference type="EMBL" id="ADTU01010716">
    <property type="status" value="NOT_ANNOTATED_CDS"/>
    <property type="molecule type" value="Genomic_DNA"/>
</dbReference>
<protein>
    <recommendedName>
        <fullName evidence="3">Hemolymph juvenile hormone-binding protein</fullName>
    </recommendedName>
</protein>
<gene>
    <name evidence="1" type="primary">105617881</name>
</gene>
<dbReference type="OrthoDB" id="7553825at2759"/>
<dbReference type="InterPro" id="IPR010562">
    <property type="entry name" value="Haemolymph_juvenile_hormone-bd"/>
</dbReference>
<dbReference type="Gene3D" id="3.15.10.30">
    <property type="entry name" value="Haemolymph juvenile hormone binding protein"/>
    <property type="match status" value="1"/>
</dbReference>
<evidence type="ECO:0008006" key="3">
    <source>
        <dbReference type="Google" id="ProtNLM"/>
    </source>
</evidence>
<dbReference type="EMBL" id="ADTU01010717">
    <property type="status" value="NOT_ANNOTATED_CDS"/>
    <property type="molecule type" value="Genomic_DNA"/>
</dbReference>
<dbReference type="EMBL" id="ADTU01010713">
    <property type="status" value="NOT_ANNOTATED_CDS"/>
    <property type="molecule type" value="Genomic_DNA"/>
</dbReference>
<dbReference type="SMART" id="SM00700">
    <property type="entry name" value="JHBP"/>
    <property type="match status" value="1"/>
</dbReference>
<dbReference type="InParanoid" id="A0A158NBA7"/>
<dbReference type="KEGG" id="acep:105617881"/>
<dbReference type="PANTHER" id="PTHR11008:SF39">
    <property type="entry name" value="CIRCADIAN CLOCK-CONTROLLED PROTEIN-LIKE PROTEIN"/>
    <property type="match status" value="1"/>
</dbReference>
<organism evidence="1 2">
    <name type="scientific">Atta cephalotes</name>
    <name type="common">Leafcutter ant</name>
    <dbReference type="NCBI Taxonomy" id="12957"/>
    <lineage>
        <taxon>Eukaryota</taxon>
        <taxon>Metazoa</taxon>
        <taxon>Ecdysozoa</taxon>
        <taxon>Arthropoda</taxon>
        <taxon>Hexapoda</taxon>
        <taxon>Insecta</taxon>
        <taxon>Pterygota</taxon>
        <taxon>Neoptera</taxon>
        <taxon>Endopterygota</taxon>
        <taxon>Hymenoptera</taxon>
        <taxon>Apocrita</taxon>
        <taxon>Aculeata</taxon>
        <taxon>Formicoidea</taxon>
        <taxon>Formicidae</taxon>
        <taxon>Myrmicinae</taxon>
        <taxon>Atta</taxon>
    </lineage>
</organism>
<dbReference type="PANTHER" id="PTHR11008">
    <property type="entry name" value="PROTEIN TAKEOUT-LIKE PROTEIN"/>
    <property type="match status" value="1"/>
</dbReference>
<dbReference type="InterPro" id="IPR038606">
    <property type="entry name" value="To_sf"/>
</dbReference>
<name>A0A158NBA7_ATTCE</name>
<dbReference type="EnsemblMetazoa" id="XM_012199425.1">
    <property type="protein sequence ID" value="XP_012054815.1"/>
    <property type="gene ID" value="LOC105617881"/>
</dbReference>
<proteinExistence type="predicted"/>
<evidence type="ECO:0000313" key="2">
    <source>
        <dbReference type="Proteomes" id="UP000005205"/>
    </source>
</evidence>
<dbReference type="AlphaFoldDB" id="A0A158NBA7"/>
<dbReference type="Pfam" id="PF06585">
    <property type="entry name" value="JHBP"/>
    <property type="match status" value="1"/>
</dbReference>
<dbReference type="EMBL" id="ADTU01010715">
    <property type="status" value="NOT_ANNOTATED_CDS"/>
    <property type="molecule type" value="Genomic_DNA"/>
</dbReference>
<reference evidence="2" key="1">
    <citation type="journal article" date="2011" name="PLoS Genet.">
        <title>The genome sequence of the leaf-cutter ant Atta cephalotes reveals insights into its obligate symbiotic lifestyle.</title>
        <authorList>
            <person name="Suen G."/>
            <person name="Teiling C."/>
            <person name="Li L."/>
            <person name="Holt C."/>
            <person name="Abouheif E."/>
            <person name="Bornberg-Bauer E."/>
            <person name="Bouffard P."/>
            <person name="Caldera E.J."/>
            <person name="Cash E."/>
            <person name="Cavanaugh A."/>
            <person name="Denas O."/>
            <person name="Elhaik E."/>
            <person name="Fave M.J."/>
            <person name="Gadau J."/>
            <person name="Gibson J.D."/>
            <person name="Graur D."/>
            <person name="Grubbs K.J."/>
            <person name="Hagen D.E."/>
            <person name="Harkins T.T."/>
            <person name="Helmkampf M."/>
            <person name="Hu H."/>
            <person name="Johnson B.R."/>
            <person name="Kim J."/>
            <person name="Marsh S.E."/>
            <person name="Moeller J.A."/>
            <person name="Munoz-Torres M.C."/>
            <person name="Murphy M.C."/>
            <person name="Naughton M.C."/>
            <person name="Nigam S."/>
            <person name="Overson R."/>
            <person name="Rajakumar R."/>
            <person name="Reese J.T."/>
            <person name="Scott J.J."/>
            <person name="Smith C.R."/>
            <person name="Tao S."/>
            <person name="Tsutsui N.D."/>
            <person name="Viljakainen L."/>
            <person name="Wissler L."/>
            <person name="Yandell M.D."/>
            <person name="Zimmer F."/>
            <person name="Taylor J."/>
            <person name="Slater S.C."/>
            <person name="Clifton S.W."/>
            <person name="Warren W.C."/>
            <person name="Elsik C.G."/>
            <person name="Smith C.D."/>
            <person name="Weinstock G.M."/>
            <person name="Gerardo N.M."/>
            <person name="Currie C.R."/>
        </authorList>
    </citation>
    <scope>NUCLEOTIDE SEQUENCE [LARGE SCALE GENOMIC DNA]</scope>
</reference>
<keyword evidence="2" id="KW-1185">Reference proteome</keyword>
<accession>A0A158NBA7</accession>
<dbReference type="GO" id="GO:0005615">
    <property type="term" value="C:extracellular space"/>
    <property type="evidence" value="ECO:0007669"/>
    <property type="project" value="TreeGrafter"/>
</dbReference>
<dbReference type="STRING" id="12957.A0A158NBA7"/>
<sequence>MTWQKAVAKYRGVGQYRGIRGTNEEISTRAYTLPYIHVCGRNNSNYNQCIMDNVNNVRDEICKRSPEFKFPQLEPFIIDKIVIFDEPSIKLYLENVKCYTFCDFVINSVHTDLDKLQFNFDIVYNMNSTSSYVLEVHLLVPIVHKGKCQILTNNIKLQESLDLNVITKNSKKHIYALKANTNIDFKDFDYKFDENEIKLVQLHEIINNIVNNNKQIIIDKIIPVFEKKFSEIFIQLFNDITQSNYKEFFPEEI</sequence>
<dbReference type="Proteomes" id="UP000005205">
    <property type="component" value="Unassembled WGS sequence"/>
</dbReference>